<dbReference type="Gene3D" id="3.20.20.70">
    <property type="entry name" value="Aldolase class I"/>
    <property type="match status" value="1"/>
</dbReference>
<keyword evidence="2" id="KW-0808">Transferase</keyword>
<dbReference type="EMBL" id="CP011393">
    <property type="protein sequence ID" value="ANE41213.1"/>
    <property type="molecule type" value="Genomic_DNA"/>
</dbReference>
<dbReference type="PANTHER" id="PTHR37418">
    <property type="entry name" value="3-KETO-5-AMINOHEXANOATE CLEAVAGE ENZYME-RELATED"/>
    <property type="match status" value="1"/>
</dbReference>
<evidence type="ECO:0000256" key="3">
    <source>
        <dbReference type="ARBA" id="ARBA00022723"/>
    </source>
</evidence>
<comment type="cofactor">
    <cofactor evidence="1">
        <name>Zn(2+)</name>
        <dbReference type="ChEBI" id="CHEBI:29105"/>
    </cofactor>
</comment>
<evidence type="ECO:0000313" key="8">
    <source>
        <dbReference type="Proteomes" id="UP000077096"/>
    </source>
</evidence>
<dbReference type="AlphaFoldDB" id="A0A172T2Z4"/>
<protein>
    <submittedName>
        <fullName evidence="5">3-keto-5-aminohexanoate cleavage protein</fullName>
    </submittedName>
</protein>
<reference evidence="6" key="2">
    <citation type="journal article" date="2020" name="mSystems">
        <title>Genome- and Community-Level Interaction Insights into Carbon Utilization and Element Cycling Functions of Hydrothermarchaeota in Hydrothermal Sediment.</title>
        <authorList>
            <person name="Zhou Z."/>
            <person name="Liu Y."/>
            <person name="Xu W."/>
            <person name="Pan J."/>
            <person name="Luo Z.H."/>
            <person name="Li M."/>
        </authorList>
    </citation>
    <scope>NUCLEOTIDE SEQUENCE [LARGE SCALE GENOMIC DNA]</scope>
    <source>
        <strain evidence="7">SpSt-604</strain>
        <strain evidence="6">SpSt-640</strain>
    </source>
</reference>
<dbReference type="InterPro" id="IPR013785">
    <property type="entry name" value="Aldolase_TIM"/>
</dbReference>
<dbReference type="GO" id="GO:0043720">
    <property type="term" value="F:3-keto-5-aminohexanoate cleavage activity"/>
    <property type="evidence" value="ECO:0007669"/>
    <property type="project" value="InterPro"/>
</dbReference>
<evidence type="ECO:0000256" key="2">
    <source>
        <dbReference type="ARBA" id="ARBA00022679"/>
    </source>
</evidence>
<evidence type="ECO:0000313" key="7">
    <source>
        <dbReference type="EMBL" id="HGU41452.1"/>
    </source>
</evidence>
<dbReference type="PATRIC" id="fig|93466.3.peg.836"/>
<gene>
    <name evidence="7" type="ORF">ENT72_00780</name>
    <name evidence="6" type="ORF">ENU12_00090</name>
    <name evidence="5" type="ORF">JM64_03880</name>
</gene>
<dbReference type="InterPro" id="IPR008567">
    <property type="entry name" value="BKACE"/>
</dbReference>
<name>A0A172T2Z4_FERPE</name>
<dbReference type="KEGG" id="fng:JM64_03880"/>
<dbReference type="EMBL" id="DTBH01000003">
    <property type="protein sequence ID" value="HGQ76342.1"/>
    <property type="molecule type" value="Genomic_DNA"/>
</dbReference>
<sequence>MEKLIITVAVTGAEVTKEQQPNLPITPDEIAEEVYRCWQAGASIAHIHARLPDGTPTQSKEVYAEIKRKIQEKCDIIIQFSTGGAVWHTPEERIQCLDAMPEMATLSAGSCNFGNDVFMNSPAFMELLAKTMKEKGIKPEIEIFEPGMIENALRLVKKGLLELPLHFDFVLGVPGAMTGTIEDLLFLVKKIPEGCTWSVAGIGRYELPLAVHAIVMGGHVRVGFEDNIYYRKGELAKSNAQLVERIVRIAREVDREIATPDEARRILGIKKQ</sequence>
<dbReference type="EMBL" id="DSZT01000026">
    <property type="protein sequence ID" value="HGU41452.1"/>
    <property type="molecule type" value="Genomic_DNA"/>
</dbReference>
<organism evidence="5 8">
    <name type="scientific">Fervidobacterium pennivorans</name>
    <dbReference type="NCBI Taxonomy" id="93466"/>
    <lineage>
        <taxon>Bacteria</taxon>
        <taxon>Thermotogati</taxon>
        <taxon>Thermotogota</taxon>
        <taxon>Thermotogae</taxon>
        <taxon>Thermotogales</taxon>
        <taxon>Fervidobacteriaceae</taxon>
        <taxon>Fervidobacterium</taxon>
    </lineage>
</organism>
<keyword evidence="4" id="KW-0862">Zinc</keyword>
<dbReference type="GO" id="GO:0046872">
    <property type="term" value="F:metal ion binding"/>
    <property type="evidence" value="ECO:0007669"/>
    <property type="project" value="UniProtKB-KW"/>
</dbReference>
<proteinExistence type="predicted"/>
<dbReference type="Pfam" id="PF05853">
    <property type="entry name" value="BKACE"/>
    <property type="match status" value="1"/>
</dbReference>
<evidence type="ECO:0000313" key="6">
    <source>
        <dbReference type="EMBL" id="HGQ76342.1"/>
    </source>
</evidence>
<keyword evidence="3" id="KW-0479">Metal-binding</keyword>
<dbReference type="PANTHER" id="PTHR37418:SF2">
    <property type="entry name" value="3-KETO-5-AMINOHEXANOATE CLEAVAGE ENZYME"/>
    <property type="match status" value="1"/>
</dbReference>
<dbReference type="OrthoDB" id="63399at2"/>
<reference evidence="5 8" key="1">
    <citation type="submission" date="2014-08" db="EMBL/GenBank/DDBJ databases">
        <title>Fervidobacterium pennivorans DYC genome.</title>
        <authorList>
            <person name="Wushke S."/>
        </authorList>
    </citation>
    <scope>NUCLEOTIDE SEQUENCE [LARGE SCALE GENOMIC DNA]</scope>
    <source>
        <strain evidence="5 8">DYC</strain>
    </source>
</reference>
<evidence type="ECO:0000256" key="4">
    <source>
        <dbReference type="ARBA" id="ARBA00022833"/>
    </source>
</evidence>
<accession>A0A172T2Z4</accession>
<evidence type="ECO:0000256" key="1">
    <source>
        <dbReference type="ARBA" id="ARBA00001947"/>
    </source>
</evidence>
<evidence type="ECO:0000313" key="5">
    <source>
        <dbReference type="EMBL" id="ANE41213.1"/>
    </source>
</evidence>
<dbReference type="Proteomes" id="UP000077096">
    <property type="component" value="Chromosome"/>
</dbReference>